<name>A0A401U4N3_9BACT</name>
<comment type="caution">
    <text evidence="1">The sequence shown here is derived from an EMBL/GenBank/DDBJ whole genome shotgun (WGS) entry which is preliminary data.</text>
</comment>
<sequence length="128" mass="14655">MSQKYKDKYEELRNNDIGQKETVTNETEHAFYDMPGNARMVTFAWPDGRELFLNYAYLVSGEITEAGETTTLFLTFTTHQITIKGHGLQELFVSLTGQTAKTLRKQDPRYTAINGEKARISEILAENR</sequence>
<keyword evidence="2" id="KW-1185">Reference proteome</keyword>
<protein>
    <submittedName>
        <fullName evidence="1">Uncharacterized protein</fullName>
    </submittedName>
</protein>
<dbReference type="AlphaFoldDB" id="A0A401U4N3"/>
<dbReference type="RefSeq" id="WP_127120502.1">
    <property type="nucleotide sequence ID" value="NZ_BHXQ01000001.1"/>
</dbReference>
<accession>A0A401U4N3</accession>
<organism evidence="1 2">
    <name type="scientific">Chryseotalea sanaruensis</name>
    <dbReference type="NCBI Taxonomy" id="2482724"/>
    <lineage>
        <taxon>Bacteria</taxon>
        <taxon>Pseudomonadati</taxon>
        <taxon>Bacteroidota</taxon>
        <taxon>Cytophagia</taxon>
        <taxon>Cytophagales</taxon>
        <taxon>Chryseotaleaceae</taxon>
        <taxon>Chryseotalea</taxon>
    </lineage>
</organism>
<evidence type="ECO:0000313" key="1">
    <source>
        <dbReference type="EMBL" id="GCC49832.1"/>
    </source>
</evidence>
<reference evidence="1 2" key="1">
    <citation type="submission" date="2018-11" db="EMBL/GenBank/DDBJ databases">
        <title>Chryseotalea sanarue gen. nov., sp., nov., a member of the family Cytophagaceae, isolated from a brackish lake in Hamamatsu Japan.</title>
        <authorList>
            <person name="Maejima Y."/>
            <person name="Iino T."/>
            <person name="Muraguchi Y."/>
            <person name="Fukuda K."/>
            <person name="Ohkuma M."/>
            <person name="Moriuchi R."/>
            <person name="Dohra H."/>
            <person name="Kimbara K."/>
            <person name="Shintani M."/>
        </authorList>
    </citation>
    <scope>NUCLEOTIDE SEQUENCE [LARGE SCALE GENOMIC DNA]</scope>
    <source>
        <strain evidence="1 2">Ys</strain>
    </source>
</reference>
<dbReference type="EMBL" id="BHXQ01000001">
    <property type="protein sequence ID" value="GCC49832.1"/>
    <property type="molecule type" value="Genomic_DNA"/>
</dbReference>
<dbReference type="Proteomes" id="UP000288227">
    <property type="component" value="Unassembled WGS sequence"/>
</dbReference>
<evidence type="ECO:0000313" key="2">
    <source>
        <dbReference type="Proteomes" id="UP000288227"/>
    </source>
</evidence>
<gene>
    <name evidence="1" type="ORF">SanaruYs_00460</name>
</gene>
<dbReference type="OrthoDB" id="676278at2"/>
<proteinExistence type="predicted"/>